<keyword evidence="1" id="KW-0732">Signal</keyword>
<evidence type="ECO:0000313" key="3">
    <source>
        <dbReference type="Proteomes" id="UP000626109"/>
    </source>
</evidence>
<sequence length="388" mass="43448">MQRVLLLAWAALQLSGAESDERAAQGERLDDPIHADRCALLQKGTVKMYHLKKKANTSARHRSFPEAISQFLKNPLFSHHARTARSRACLSQFEDLDSELMDALDQPWLKCFPHLRTQSKGSLLQQHLTDYPLQHVTVGVDPIKNRGHLFVVGPESSGTCFVRQYIGAALGYSVPKAVSDFKFFEDTTMWHVSLPEGSNCDDTLSVPILDDFGFGYFGFGNWLQELSQGLPVPFRDGQLPWNYPSRFYLNLTSMVEQYRQRNESITIFQVARNPFVSVVSKMNNGHCSSEDVSQQEQSLAFDILLQAKDLPEVTTLCFERILEEGQSYLDGMLSKAGINAIDGAQLPAIKVSATTSNHDVECTADVKAYLQLCPDSPDSEQFRSVCES</sequence>
<protein>
    <recommendedName>
        <fullName evidence="4">Protein-tyrosine sulfotransferase</fullName>
    </recommendedName>
</protein>
<organism evidence="2 3">
    <name type="scientific">Polarella glacialis</name>
    <name type="common">Dinoflagellate</name>
    <dbReference type="NCBI Taxonomy" id="89957"/>
    <lineage>
        <taxon>Eukaryota</taxon>
        <taxon>Sar</taxon>
        <taxon>Alveolata</taxon>
        <taxon>Dinophyceae</taxon>
        <taxon>Suessiales</taxon>
        <taxon>Suessiaceae</taxon>
        <taxon>Polarella</taxon>
    </lineage>
</organism>
<evidence type="ECO:0000313" key="2">
    <source>
        <dbReference type="EMBL" id="CAE8658289.1"/>
    </source>
</evidence>
<accession>A0A813IYN2</accession>
<reference evidence="2" key="1">
    <citation type="submission" date="2021-02" db="EMBL/GenBank/DDBJ databases">
        <authorList>
            <person name="Dougan E. K."/>
            <person name="Rhodes N."/>
            <person name="Thang M."/>
            <person name="Chan C."/>
        </authorList>
    </citation>
    <scope>NUCLEOTIDE SEQUENCE</scope>
</reference>
<name>A0A813IYN2_POLGL</name>
<dbReference type="AlphaFoldDB" id="A0A813IYN2"/>
<feature type="chain" id="PRO_5032631318" description="Protein-tyrosine sulfotransferase" evidence="1">
    <location>
        <begin position="20"/>
        <end position="388"/>
    </location>
</feature>
<feature type="signal peptide" evidence="1">
    <location>
        <begin position="1"/>
        <end position="19"/>
    </location>
</feature>
<dbReference type="Proteomes" id="UP000626109">
    <property type="component" value="Unassembled WGS sequence"/>
</dbReference>
<evidence type="ECO:0000256" key="1">
    <source>
        <dbReference type="SAM" id="SignalP"/>
    </source>
</evidence>
<proteinExistence type="predicted"/>
<comment type="caution">
    <text evidence="2">The sequence shown here is derived from an EMBL/GenBank/DDBJ whole genome shotgun (WGS) entry which is preliminary data.</text>
</comment>
<evidence type="ECO:0008006" key="4">
    <source>
        <dbReference type="Google" id="ProtNLM"/>
    </source>
</evidence>
<dbReference type="EMBL" id="CAJNNW010015967">
    <property type="protein sequence ID" value="CAE8658289.1"/>
    <property type="molecule type" value="Genomic_DNA"/>
</dbReference>
<gene>
    <name evidence="2" type="ORF">PGLA2088_LOCUS13363</name>
</gene>